<evidence type="ECO:0000259" key="3">
    <source>
        <dbReference type="PROSITE" id="PS51186"/>
    </source>
</evidence>
<dbReference type="AlphaFoldDB" id="A0A501X243"/>
<accession>A0A501X243</accession>
<organism evidence="4 5">
    <name type="scientific">Maribrevibacterium harenarium</name>
    <dbReference type="NCBI Taxonomy" id="2589817"/>
    <lineage>
        <taxon>Bacteria</taxon>
        <taxon>Pseudomonadati</taxon>
        <taxon>Pseudomonadota</taxon>
        <taxon>Gammaproteobacteria</taxon>
        <taxon>Oceanospirillales</taxon>
        <taxon>Oceanospirillaceae</taxon>
        <taxon>Maribrevibacterium</taxon>
    </lineage>
</organism>
<dbReference type="Gene3D" id="3.40.630.30">
    <property type="match status" value="1"/>
</dbReference>
<name>A0A501X243_9GAMM</name>
<dbReference type="PANTHER" id="PTHR43072">
    <property type="entry name" value="N-ACETYLTRANSFERASE"/>
    <property type="match status" value="1"/>
</dbReference>
<keyword evidence="1 4" id="KW-0808">Transferase</keyword>
<dbReference type="Proteomes" id="UP000315901">
    <property type="component" value="Unassembled WGS sequence"/>
</dbReference>
<dbReference type="PANTHER" id="PTHR43072:SF23">
    <property type="entry name" value="UPF0039 PROTEIN C11D3.02C"/>
    <property type="match status" value="1"/>
</dbReference>
<keyword evidence="2" id="KW-0012">Acyltransferase</keyword>
<dbReference type="SUPFAM" id="SSF55729">
    <property type="entry name" value="Acyl-CoA N-acyltransferases (Nat)"/>
    <property type="match status" value="1"/>
</dbReference>
<dbReference type="OrthoDB" id="5459937at2"/>
<evidence type="ECO:0000256" key="1">
    <source>
        <dbReference type="ARBA" id="ARBA00022679"/>
    </source>
</evidence>
<gene>
    <name evidence="4" type="ORF">FJM67_04620</name>
</gene>
<protein>
    <submittedName>
        <fullName evidence="4">GNAT family N-acetyltransferase</fullName>
    </submittedName>
</protein>
<feature type="domain" description="N-acetyltransferase" evidence="3">
    <location>
        <begin position="7"/>
        <end position="165"/>
    </location>
</feature>
<comment type="caution">
    <text evidence="4">The sequence shown here is derived from an EMBL/GenBank/DDBJ whole genome shotgun (WGS) entry which is preliminary data.</text>
</comment>
<dbReference type="PROSITE" id="PS51186">
    <property type="entry name" value="GNAT"/>
    <property type="match status" value="1"/>
</dbReference>
<proteinExistence type="predicted"/>
<dbReference type="CDD" id="cd04301">
    <property type="entry name" value="NAT_SF"/>
    <property type="match status" value="1"/>
</dbReference>
<reference evidence="4 5" key="1">
    <citation type="submission" date="2019-06" db="EMBL/GenBank/DDBJ databases">
        <title>A novel bacterium of genus Marinomonas, isolated from coastal sand.</title>
        <authorList>
            <person name="Huang H."/>
            <person name="Mo K."/>
            <person name="Hu Y."/>
        </authorList>
    </citation>
    <scope>NUCLEOTIDE SEQUENCE [LARGE SCALE GENOMIC DNA]</scope>
    <source>
        <strain evidence="4 5">HB171799</strain>
    </source>
</reference>
<dbReference type="InterPro" id="IPR000182">
    <property type="entry name" value="GNAT_dom"/>
</dbReference>
<evidence type="ECO:0000313" key="5">
    <source>
        <dbReference type="Proteomes" id="UP000315901"/>
    </source>
</evidence>
<dbReference type="EMBL" id="VFRR01000005">
    <property type="protein sequence ID" value="TPE54549.1"/>
    <property type="molecule type" value="Genomic_DNA"/>
</dbReference>
<keyword evidence="5" id="KW-1185">Reference proteome</keyword>
<evidence type="ECO:0000313" key="4">
    <source>
        <dbReference type="EMBL" id="TPE54549.1"/>
    </source>
</evidence>
<sequence>MAERGNLEVHLAELEDAPQILSVFQQTAPLSTQADITLVSVLDWLEQADDQNPIFVVRERSSVLAWLAVEPYYGLAALAGVGEVALYVSPNVQRMGLGRTLLNTAINQQRRVGRTTLVAHIGSGNVASRAFFEDSGFCQWGSLPQVLCEPNLPQQDLIIYGLSLPGE</sequence>
<dbReference type="Pfam" id="PF00583">
    <property type="entry name" value="Acetyltransf_1"/>
    <property type="match status" value="1"/>
</dbReference>
<dbReference type="GO" id="GO:0016747">
    <property type="term" value="F:acyltransferase activity, transferring groups other than amino-acyl groups"/>
    <property type="evidence" value="ECO:0007669"/>
    <property type="project" value="InterPro"/>
</dbReference>
<dbReference type="InterPro" id="IPR016181">
    <property type="entry name" value="Acyl_CoA_acyltransferase"/>
</dbReference>
<evidence type="ECO:0000256" key="2">
    <source>
        <dbReference type="ARBA" id="ARBA00023315"/>
    </source>
</evidence>
<dbReference type="RefSeq" id="WP_140587501.1">
    <property type="nucleotide sequence ID" value="NZ_VFRR01000005.1"/>
</dbReference>